<reference evidence="2" key="1">
    <citation type="submission" date="2021-03" db="EMBL/GenBank/DDBJ databases">
        <title>Draft genome sequence of rust myrtle Austropuccinia psidii MF-1, a brazilian biotype.</title>
        <authorList>
            <person name="Quecine M.C."/>
            <person name="Pachon D.M.R."/>
            <person name="Bonatelli M.L."/>
            <person name="Correr F.H."/>
            <person name="Franceschini L.M."/>
            <person name="Leite T.F."/>
            <person name="Margarido G.R.A."/>
            <person name="Almeida C.A."/>
            <person name="Ferrarezi J.A."/>
            <person name="Labate C.A."/>
        </authorList>
    </citation>
    <scope>NUCLEOTIDE SEQUENCE</scope>
    <source>
        <strain evidence="2">MF-1</strain>
    </source>
</reference>
<organism evidence="2 3">
    <name type="scientific">Austropuccinia psidii MF-1</name>
    <dbReference type="NCBI Taxonomy" id="1389203"/>
    <lineage>
        <taxon>Eukaryota</taxon>
        <taxon>Fungi</taxon>
        <taxon>Dikarya</taxon>
        <taxon>Basidiomycota</taxon>
        <taxon>Pucciniomycotina</taxon>
        <taxon>Pucciniomycetes</taxon>
        <taxon>Pucciniales</taxon>
        <taxon>Sphaerophragmiaceae</taxon>
        <taxon>Austropuccinia</taxon>
    </lineage>
</organism>
<proteinExistence type="predicted"/>
<evidence type="ECO:0000259" key="1">
    <source>
        <dbReference type="Pfam" id="PF22936"/>
    </source>
</evidence>
<protein>
    <recommendedName>
        <fullName evidence="1">Retrovirus-related Pol polyprotein from transposon TNT 1-94-like beta-barrel domain-containing protein</fullName>
    </recommendedName>
</protein>
<dbReference type="InterPro" id="IPR054722">
    <property type="entry name" value="PolX-like_BBD"/>
</dbReference>
<dbReference type="AlphaFoldDB" id="A0A9Q3F6Q0"/>
<dbReference type="OrthoDB" id="8060515at2759"/>
<sequence>MTNHKNNHIERNQLILDCGATHHMFNTKDMSITKITPTHIQIATGDTESNLKAVGIGTAHILCNKKNIKLENALLVPELKCNLISMLELFKKQIKITKKEDYFKLSDNKEEILRGRIINRLMTIEHEKPKNLLTQIRDIPVEWIRINAG</sequence>
<dbReference type="Proteomes" id="UP000765509">
    <property type="component" value="Unassembled WGS sequence"/>
</dbReference>
<evidence type="ECO:0000313" key="3">
    <source>
        <dbReference type="Proteomes" id="UP000765509"/>
    </source>
</evidence>
<dbReference type="Pfam" id="PF22936">
    <property type="entry name" value="Pol_BBD"/>
    <property type="match status" value="1"/>
</dbReference>
<evidence type="ECO:0000313" key="2">
    <source>
        <dbReference type="EMBL" id="MBW0533524.1"/>
    </source>
</evidence>
<accession>A0A9Q3F6Q0</accession>
<comment type="caution">
    <text evidence="2">The sequence shown here is derived from an EMBL/GenBank/DDBJ whole genome shotgun (WGS) entry which is preliminary data.</text>
</comment>
<gene>
    <name evidence="2" type="ORF">O181_073239</name>
</gene>
<keyword evidence="3" id="KW-1185">Reference proteome</keyword>
<name>A0A9Q3F6Q0_9BASI</name>
<feature type="domain" description="Retrovirus-related Pol polyprotein from transposon TNT 1-94-like beta-barrel" evidence="1">
    <location>
        <begin position="15"/>
        <end position="92"/>
    </location>
</feature>
<dbReference type="EMBL" id="AVOT02038612">
    <property type="protein sequence ID" value="MBW0533524.1"/>
    <property type="molecule type" value="Genomic_DNA"/>
</dbReference>